<dbReference type="EMBL" id="JAEUGD010000067">
    <property type="protein sequence ID" value="MBL6449911.1"/>
    <property type="molecule type" value="Genomic_DNA"/>
</dbReference>
<dbReference type="Gene3D" id="1.10.260.40">
    <property type="entry name" value="lambda repressor-like DNA-binding domains"/>
    <property type="match status" value="1"/>
</dbReference>
<dbReference type="Proteomes" id="UP000614216">
    <property type="component" value="Unassembled WGS sequence"/>
</dbReference>
<feature type="domain" description="HTH cro/C1-type" evidence="2">
    <location>
        <begin position="38"/>
        <end position="71"/>
    </location>
</feature>
<dbReference type="InterPro" id="IPR010982">
    <property type="entry name" value="Lambda_DNA-bd_dom_sf"/>
</dbReference>
<proteinExistence type="predicted"/>
<organism evidence="3 4">
    <name type="scientific">Fulvivirga marina</name>
    <dbReference type="NCBI Taxonomy" id="2494733"/>
    <lineage>
        <taxon>Bacteria</taxon>
        <taxon>Pseudomonadati</taxon>
        <taxon>Bacteroidota</taxon>
        <taxon>Cytophagia</taxon>
        <taxon>Cytophagales</taxon>
        <taxon>Fulvivirgaceae</taxon>
        <taxon>Fulvivirga</taxon>
    </lineage>
</organism>
<feature type="coiled-coil region" evidence="1">
    <location>
        <begin position="80"/>
        <end position="114"/>
    </location>
</feature>
<evidence type="ECO:0000259" key="2">
    <source>
        <dbReference type="PROSITE" id="PS50943"/>
    </source>
</evidence>
<dbReference type="InterPro" id="IPR001387">
    <property type="entry name" value="Cro/C1-type_HTH"/>
</dbReference>
<comment type="caution">
    <text evidence="3">The sequence shown here is derived from an EMBL/GenBank/DDBJ whole genome shotgun (WGS) entry which is preliminary data.</text>
</comment>
<evidence type="ECO:0000313" key="4">
    <source>
        <dbReference type="Proteomes" id="UP000614216"/>
    </source>
</evidence>
<reference evidence="3" key="1">
    <citation type="submission" date="2021-01" db="EMBL/GenBank/DDBJ databases">
        <title>Fulvivirga kasyanovii gen. nov., sp nov., a novel member of the phylum Bacteroidetes isolated from seawater in a mussel farm.</title>
        <authorList>
            <person name="Zhao L.-H."/>
            <person name="Wang Z.-J."/>
        </authorList>
    </citation>
    <scope>NUCLEOTIDE SEQUENCE</scope>
    <source>
        <strain evidence="3">29W222</strain>
    </source>
</reference>
<accession>A0A937KEA3</accession>
<evidence type="ECO:0000313" key="3">
    <source>
        <dbReference type="EMBL" id="MBL6449911.1"/>
    </source>
</evidence>
<dbReference type="AlphaFoldDB" id="A0A937KEA3"/>
<evidence type="ECO:0000256" key="1">
    <source>
        <dbReference type="SAM" id="Coils"/>
    </source>
</evidence>
<keyword evidence="4" id="KW-1185">Reference proteome</keyword>
<sequence length="132" mass="15364">MKYKNIIGEKIAFYRNELRLKRPTFIEKLNDLLGSKYSPQALYSWETGKAMPPADLLPPLASLLNISILQLFSDTEVQETDELLEKIDLLSEEVDELKKEVDLLRKENYKLEGKLEASNSILQDMIENYKRK</sequence>
<dbReference type="PROSITE" id="PS50943">
    <property type="entry name" value="HTH_CROC1"/>
    <property type="match status" value="1"/>
</dbReference>
<protein>
    <recommendedName>
        <fullName evidence="2">HTH cro/C1-type domain-containing protein</fullName>
    </recommendedName>
</protein>
<dbReference type="GO" id="GO:0003677">
    <property type="term" value="F:DNA binding"/>
    <property type="evidence" value="ECO:0007669"/>
    <property type="project" value="InterPro"/>
</dbReference>
<dbReference type="SUPFAM" id="SSF47413">
    <property type="entry name" value="lambda repressor-like DNA-binding domains"/>
    <property type="match status" value="1"/>
</dbReference>
<keyword evidence="1" id="KW-0175">Coiled coil</keyword>
<gene>
    <name evidence="3" type="ORF">JMN32_26600</name>
</gene>
<dbReference type="RefSeq" id="WP_202859445.1">
    <property type="nucleotide sequence ID" value="NZ_JAEUGD010000067.1"/>
</dbReference>
<name>A0A937KEA3_9BACT</name>